<dbReference type="GO" id="GO:0005886">
    <property type="term" value="C:plasma membrane"/>
    <property type="evidence" value="ECO:0007669"/>
    <property type="project" value="UniProtKB-SubCell"/>
</dbReference>
<keyword evidence="2" id="KW-1003">Cell membrane</keyword>
<accession>A0A5K7XG95</accession>
<gene>
    <name evidence="7" type="ORF">PLANPX_3533</name>
</gene>
<evidence type="ECO:0000256" key="1">
    <source>
        <dbReference type="ARBA" id="ARBA00004651"/>
    </source>
</evidence>
<keyword evidence="3 6" id="KW-0812">Transmembrane</keyword>
<evidence type="ECO:0000256" key="4">
    <source>
        <dbReference type="ARBA" id="ARBA00022989"/>
    </source>
</evidence>
<dbReference type="Pfam" id="PF02653">
    <property type="entry name" value="BPD_transp_2"/>
    <property type="match status" value="1"/>
</dbReference>
<dbReference type="Gene3D" id="1.10.3470.10">
    <property type="entry name" value="ABC transporter involved in vitamin B12 uptake, BtuC"/>
    <property type="match status" value="1"/>
</dbReference>
<dbReference type="EMBL" id="AP021861">
    <property type="protein sequence ID" value="BBO33921.1"/>
    <property type="molecule type" value="Genomic_DNA"/>
</dbReference>
<keyword evidence="8" id="KW-1185">Reference proteome</keyword>
<feature type="transmembrane region" description="Helical" evidence="6">
    <location>
        <begin position="106"/>
        <end position="128"/>
    </location>
</feature>
<dbReference type="KEGG" id="lpav:PLANPX_3533"/>
<dbReference type="RefSeq" id="WP_152099596.1">
    <property type="nucleotide sequence ID" value="NZ_AP021861.1"/>
</dbReference>
<dbReference type="AlphaFoldDB" id="A0A5K7XG95"/>
<dbReference type="PANTHER" id="PTHR32196">
    <property type="entry name" value="ABC TRANSPORTER PERMEASE PROTEIN YPHD-RELATED-RELATED"/>
    <property type="match status" value="1"/>
</dbReference>
<feature type="transmembrane region" description="Helical" evidence="6">
    <location>
        <begin position="240"/>
        <end position="259"/>
    </location>
</feature>
<dbReference type="CDD" id="cd06579">
    <property type="entry name" value="TM_PBP1_transp_AraH_like"/>
    <property type="match status" value="1"/>
</dbReference>
<feature type="transmembrane region" description="Helical" evidence="6">
    <location>
        <begin position="322"/>
        <end position="354"/>
    </location>
</feature>
<comment type="subcellular location">
    <subcellularLocation>
        <location evidence="1">Cell membrane</location>
        <topology evidence="1">Multi-pass membrane protein</topology>
    </subcellularLocation>
</comment>
<feature type="transmembrane region" description="Helical" evidence="6">
    <location>
        <begin position="183"/>
        <end position="202"/>
    </location>
</feature>
<feature type="transmembrane region" description="Helical" evidence="6">
    <location>
        <begin position="160"/>
        <end position="176"/>
    </location>
</feature>
<feature type="transmembrane region" description="Helical" evidence="6">
    <location>
        <begin position="48"/>
        <end position="68"/>
    </location>
</feature>
<dbReference type="InterPro" id="IPR037294">
    <property type="entry name" value="ABC_BtuC-like"/>
</dbReference>
<feature type="transmembrane region" description="Helical" evidence="6">
    <location>
        <begin position="135"/>
        <end position="154"/>
    </location>
</feature>
<feature type="transmembrane region" description="Helical" evidence="6">
    <location>
        <begin position="18"/>
        <end position="36"/>
    </location>
</feature>
<proteinExistence type="predicted"/>
<evidence type="ECO:0000256" key="6">
    <source>
        <dbReference type="SAM" id="Phobius"/>
    </source>
</evidence>
<sequence>MPADPRLPTKLRSLVDQLGPILALVGVWSLFAAMRWDIFPTWENTQSILLQTAVIGVAALGGTMVIISGGIDLSVGSLIALVSVVVALVLRRLLGGEDGSAAVGVYTASTLAAVAGVAVAAACGLGIGTMVIGRIGRVAAIVAGALVGVAAWSYGLDHRAAILLAVVVAAVAFWGESELKLSIALTPFIVTLGMWGALRGAAKGLADNSAVYPPPTPLNNFMRFPSAAIDASLILRPHQWWSPGVWIFLILAVAIAGVLRYTQFGRHLYAIGSNEQTARLCGINVERTKLKLYAFAAVLTGVAGVLQFSFVEVGDPTTAQGYELAVIAAAVIGGASLSGGVGTILGTVAGALLMSTINNGCTKIGLEVWMQEIVTGAIIVTAVALDKLRHRAVQ</sequence>
<name>A0A5K7XG95_9BACT</name>
<reference evidence="8" key="1">
    <citation type="submission" date="2019-10" db="EMBL/GenBank/DDBJ databases">
        <title>Lacipirellula parvula gen. nov., sp. nov., representing a lineage of planctomycetes widespread in freshwater anoxic habitats, and description of the family Lacipirellulaceae.</title>
        <authorList>
            <person name="Dedysh S.N."/>
            <person name="Kulichevskaya I.S."/>
            <person name="Beletsky A.V."/>
            <person name="Rakitin A.L."/>
            <person name="Mardanov A.V."/>
            <person name="Ivanova A.A."/>
            <person name="Saltykova V.X."/>
            <person name="Rijpstra W.I.C."/>
            <person name="Sinninghe Damste J.S."/>
            <person name="Ravin N.V."/>
        </authorList>
    </citation>
    <scope>NUCLEOTIDE SEQUENCE [LARGE SCALE GENOMIC DNA]</scope>
    <source>
        <strain evidence="8">PX69</strain>
    </source>
</reference>
<evidence type="ECO:0000313" key="7">
    <source>
        <dbReference type="EMBL" id="BBO33921.1"/>
    </source>
</evidence>
<feature type="transmembrane region" description="Helical" evidence="6">
    <location>
        <begin position="292"/>
        <end position="310"/>
    </location>
</feature>
<evidence type="ECO:0000256" key="3">
    <source>
        <dbReference type="ARBA" id="ARBA00022692"/>
    </source>
</evidence>
<evidence type="ECO:0000256" key="2">
    <source>
        <dbReference type="ARBA" id="ARBA00022475"/>
    </source>
</evidence>
<dbReference type="Proteomes" id="UP000326837">
    <property type="component" value="Chromosome"/>
</dbReference>
<keyword evidence="5 6" id="KW-0472">Membrane</keyword>
<evidence type="ECO:0000313" key="8">
    <source>
        <dbReference type="Proteomes" id="UP000326837"/>
    </source>
</evidence>
<evidence type="ECO:0000256" key="5">
    <source>
        <dbReference type="ARBA" id="ARBA00023136"/>
    </source>
</evidence>
<protein>
    <submittedName>
        <fullName evidence="7">Ribose ABC transport system</fullName>
    </submittedName>
</protein>
<organism evidence="7 8">
    <name type="scientific">Lacipirellula parvula</name>
    <dbReference type="NCBI Taxonomy" id="2650471"/>
    <lineage>
        <taxon>Bacteria</taxon>
        <taxon>Pseudomonadati</taxon>
        <taxon>Planctomycetota</taxon>
        <taxon>Planctomycetia</taxon>
        <taxon>Pirellulales</taxon>
        <taxon>Lacipirellulaceae</taxon>
        <taxon>Lacipirellula</taxon>
    </lineage>
</organism>
<keyword evidence="4 6" id="KW-1133">Transmembrane helix</keyword>
<dbReference type="GO" id="GO:0022857">
    <property type="term" value="F:transmembrane transporter activity"/>
    <property type="evidence" value="ECO:0007669"/>
    <property type="project" value="InterPro"/>
</dbReference>
<dbReference type="InterPro" id="IPR001851">
    <property type="entry name" value="ABC_transp_permease"/>
</dbReference>
<dbReference type="PANTHER" id="PTHR32196:SF72">
    <property type="entry name" value="RIBOSE IMPORT PERMEASE PROTEIN RBSC"/>
    <property type="match status" value="1"/>
</dbReference>
<feature type="transmembrane region" description="Helical" evidence="6">
    <location>
        <begin position="75"/>
        <end position="94"/>
    </location>
</feature>